<evidence type="ECO:0000256" key="1">
    <source>
        <dbReference type="SAM" id="MobiDB-lite"/>
    </source>
</evidence>
<sequence>MGRCEEQQKAPLNENETSDPVDYDEIVLNAVQEVYHGLDAVEQILAMMPYGYVEVFINFEEADFDQEGIVMVLPCEDDNNNNAEDDLYPEDIETSRQLQLKSGLVNENYQPSYEWSTKRLKVFKTPISHKMRIKG</sequence>
<reference evidence="3" key="3">
    <citation type="submission" date="2014-09" db="EMBL/GenBank/DDBJ databases">
        <authorList>
            <person name="Magalhaes I.L.F."/>
            <person name="Oliveira U."/>
            <person name="Santos F.R."/>
            <person name="Vidigal T.H.D.A."/>
            <person name="Brescovit A.D."/>
            <person name="Santos A.J."/>
        </authorList>
    </citation>
    <scope>NUCLEOTIDE SEQUENCE</scope>
</reference>
<accession>A0A0A9VQW4</accession>
<reference evidence="2" key="2">
    <citation type="submission" date="2014-07" db="EMBL/GenBank/DDBJ databases">
        <authorList>
            <person name="Hull J."/>
        </authorList>
    </citation>
    <scope>NUCLEOTIDE SEQUENCE</scope>
</reference>
<organism evidence="2">
    <name type="scientific">Lygus hesperus</name>
    <name type="common">Western plant bug</name>
    <dbReference type="NCBI Taxonomy" id="30085"/>
    <lineage>
        <taxon>Eukaryota</taxon>
        <taxon>Metazoa</taxon>
        <taxon>Ecdysozoa</taxon>
        <taxon>Arthropoda</taxon>
        <taxon>Hexapoda</taxon>
        <taxon>Insecta</taxon>
        <taxon>Pterygota</taxon>
        <taxon>Neoptera</taxon>
        <taxon>Paraneoptera</taxon>
        <taxon>Hemiptera</taxon>
        <taxon>Heteroptera</taxon>
        <taxon>Panheteroptera</taxon>
        <taxon>Cimicomorpha</taxon>
        <taxon>Miridae</taxon>
        <taxon>Mirini</taxon>
        <taxon>Lygus</taxon>
    </lineage>
</organism>
<evidence type="ECO:0000313" key="3">
    <source>
        <dbReference type="EMBL" id="JAG61808.1"/>
    </source>
</evidence>
<evidence type="ECO:0000313" key="2">
    <source>
        <dbReference type="EMBL" id="JAF98153.1"/>
    </source>
</evidence>
<gene>
    <name evidence="2" type="primary">glmU_7</name>
    <name evidence="2" type="ORF">CM83_100593</name>
</gene>
<reference evidence="2" key="1">
    <citation type="journal article" date="2014" name="PLoS ONE">
        <title>Transcriptome-Based Identification of ABC Transporters in the Western Tarnished Plant Bug Lygus hesperus.</title>
        <authorList>
            <person name="Hull J.J."/>
            <person name="Chaney K."/>
            <person name="Geib S.M."/>
            <person name="Fabrick J.A."/>
            <person name="Brent C.S."/>
            <person name="Walsh D."/>
            <person name="Lavine L.C."/>
        </authorList>
    </citation>
    <scope>NUCLEOTIDE SEQUENCE</scope>
</reference>
<proteinExistence type="predicted"/>
<dbReference type="EMBL" id="GBRD01004013">
    <property type="protein sequence ID" value="JAG61808.1"/>
    <property type="molecule type" value="Transcribed_RNA"/>
</dbReference>
<feature type="region of interest" description="Disordered" evidence="1">
    <location>
        <begin position="1"/>
        <end position="20"/>
    </location>
</feature>
<name>A0A0A9VQW4_LYGHE</name>
<dbReference type="AlphaFoldDB" id="A0A0A9VQW4"/>
<dbReference type="EMBL" id="GBHO01045450">
    <property type="protein sequence ID" value="JAF98153.1"/>
    <property type="molecule type" value="Transcribed_RNA"/>
</dbReference>
<protein>
    <submittedName>
        <fullName evidence="2">Bifunctional protein GlmU</fullName>
    </submittedName>
</protein>